<comment type="caution">
    <text evidence="1">The sequence shown here is derived from an EMBL/GenBank/DDBJ whole genome shotgun (WGS) entry which is preliminary data.</text>
</comment>
<dbReference type="EMBL" id="CAJVPL010004958">
    <property type="protein sequence ID" value="CAG8652912.1"/>
    <property type="molecule type" value="Genomic_DNA"/>
</dbReference>
<feature type="non-terminal residue" evidence="1">
    <location>
        <position position="89"/>
    </location>
</feature>
<dbReference type="Proteomes" id="UP000789831">
    <property type="component" value="Unassembled WGS sequence"/>
</dbReference>
<protein>
    <submittedName>
        <fullName evidence="1">7525_t:CDS:1</fullName>
    </submittedName>
</protein>
<evidence type="ECO:0000313" key="1">
    <source>
        <dbReference type="EMBL" id="CAG8652912.1"/>
    </source>
</evidence>
<dbReference type="SUPFAM" id="SSF47769">
    <property type="entry name" value="SAM/Pointed domain"/>
    <property type="match status" value="1"/>
</dbReference>
<proteinExistence type="predicted"/>
<reference evidence="1" key="1">
    <citation type="submission" date="2021-06" db="EMBL/GenBank/DDBJ databases">
        <authorList>
            <person name="Kallberg Y."/>
            <person name="Tangrot J."/>
            <person name="Rosling A."/>
        </authorList>
    </citation>
    <scope>NUCLEOTIDE SEQUENCE</scope>
    <source>
        <strain evidence="1">MT106</strain>
    </source>
</reference>
<accession>A0A9N9H4N5</accession>
<sequence>MSDNTSLPSVQEVNDWSPDKVIAFLKFYNEEKKLYLRDEDIKKIENNWVPGPAFLNLTLEKLLASSLSLPYGPAEVIAELVSKIKGEGQ</sequence>
<dbReference type="InterPro" id="IPR013761">
    <property type="entry name" value="SAM/pointed_sf"/>
</dbReference>
<dbReference type="Gene3D" id="1.10.150.50">
    <property type="entry name" value="Transcription Factor, Ets-1"/>
    <property type="match status" value="1"/>
</dbReference>
<dbReference type="AlphaFoldDB" id="A0A9N9H4N5"/>
<name>A0A9N9H4N5_9GLOM</name>
<evidence type="ECO:0000313" key="2">
    <source>
        <dbReference type="Proteomes" id="UP000789831"/>
    </source>
</evidence>
<organism evidence="1 2">
    <name type="scientific">Ambispora gerdemannii</name>
    <dbReference type="NCBI Taxonomy" id="144530"/>
    <lineage>
        <taxon>Eukaryota</taxon>
        <taxon>Fungi</taxon>
        <taxon>Fungi incertae sedis</taxon>
        <taxon>Mucoromycota</taxon>
        <taxon>Glomeromycotina</taxon>
        <taxon>Glomeromycetes</taxon>
        <taxon>Archaeosporales</taxon>
        <taxon>Ambisporaceae</taxon>
        <taxon>Ambispora</taxon>
    </lineage>
</organism>
<dbReference type="OrthoDB" id="2409171at2759"/>
<gene>
    <name evidence="1" type="ORF">AGERDE_LOCUS11475</name>
</gene>
<keyword evidence="2" id="KW-1185">Reference proteome</keyword>